<evidence type="ECO:0000313" key="2">
    <source>
        <dbReference type="Proteomes" id="UP001221142"/>
    </source>
</evidence>
<dbReference type="Proteomes" id="UP001221142">
    <property type="component" value="Unassembled WGS sequence"/>
</dbReference>
<name>A0AAD7FVE6_9AGAR</name>
<comment type="caution">
    <text evidence="1">The sequence shown here is derived from an EMBL/GenBank/DDBJ whole genome shotgun (WGS) entry which is preliminary data.</text>
</comment>
<dbReference type="EMBL" id="JARKIF010000005">
    <property type="protein sequence ID" value="KAJ7639227.1"/>
    <property type="molecule type" value="Genomic_DNA"/>
</dbReference>
<dbReference type="AlphaFoldDB" id="A0AAD7FVE6"/>
<evidence type="ECO:0000313" key="1">
    <source>
        <dbReference type="EMBL" id="KAJ7639227.1"/>
    </source>
</evidence>
<reference evidence="1" key="1">
    <citation type="submission" date="2023-03" db="EMBL/GenBank/DDBJ databases">
        <title>Massive genome expansion in bonnet fungi (Mycena s.s.) driven by repeated elements and novel gene families across ecological guilds.</title>
        <authorList>
            <consortium name="Lawrence Berkeley National Laboratory"/>
            <person name="Harder C.B."/>
            <person name="Miyauchi S."/>
            <person name="Viragh M."/>
            <person name="Kuo A."/>
            <person name="Thoen E."/>
            <person name="Andreopoulos B."/>
            <person name="Lu D."/>
            <person name="Skrede I."/>
            <person name="Drula E."/>
            <person name="Henrissat B."/>
            <person name="Morin E."/>
            <person name="Kohler A."/>
            <person name="Barry K."/>
            <person name="LaButti K."/>
            <person name="Morin E."/>
            <person name="Salamov A."/>
            <person name="Lipzen A."/>
            <person name="Mereny Z."/>
            <person name="Hegedus B."/>
            <person name="Baldrian P."/>
            <person name="Stursova M."/>
            <person name="Weitz H."/>
            <person name="Taylor A."/>
            <person name="Grigoriev I.V."/>
            <person name="Nagy L.G."/>
            <person name="Martin F."/>
            <person name="Kauserud H."/>
        </authorList>
    </citation>
    <scope>NUCLEOTIDE SEQUENCE</scope>
    <source>
        <strain evidence="1">9284</strain>
    </source>
</reference>
<accession>A0AAD7FVE6</accession>
<gene>
    <name evidence="1" type="ORF">FB45DRAFT_905023</name>
</gene>
<organism evidence="1 2">
    <name type="scientific">Roridomyces roridus</name>
    <dbReference type="NCBI Taxonomy" id="1738132"/>
    <lineage>
        <taxon>Eukaryota</taxon>
        <taxon>Fungi</taxon>
        <taxon>Dikarya</taxon>
        <taxon>Basidiomycota</taxon>
        <taxon>Agaricomycotina</taxon>
        <taxon>Agaricomycetes</taxon>
        <taxon>Agaricomycetidae</taxon>
        <taxon>Agaricales</taxon>
        <taxon>Marasmiineae</taxon>
        <taxon>Mycenaceae</taxon>
        <taxon>Roridomyces</taxon>
    </lineage>
</organism>
<protein>
    <submittedName>
        <fullName evidence="1">Uncharacterized protein</fullName>
    </submittedName>
</protein>
<keyword evidence="2" id="KW-1185">Reference proteome</keyword>
<sequence>MTRTRPMSSPAVHGPFIDILDGTQVLGYSCVTGSVNNQLLVYHRSRTVRHPAPSADERLLYHQLWRAFLRGSQSSSSSEHTRPALPVELIRMLIRAMGCMVPDNQQTKRPEESLFLRVTTRDEKPIASRVWFCTDPLNVVDIAAIRLITFSRDQGWVSPPTDVCHSWYEWGVFPRDVPAKAQATGALTGNEPVWTKGKEAKWHRTHGNPVASRSYEQHDGPLVGLDDEMWLDAPAESVIVVRACAQQALWENNASCVEVLVWKWFEPVIPVL</sequence>
<proteinExistence type="predicted"/>